<sequence length="424" mass="45491">MALLTLNESESAFETYFVNGNNYNGTLTQITGSRNPDDATSLQRMGMQLQFLAALYPRTTDTNNRKLRVANEISLILSILNDSGQLDKSKLTYGNVLGDPGYGMVLLGLALIKKGATYNALTTAGKRIVDVNAAYLFVALGEHLYKFCIDDVNTDTAPYKYEHSYAVPKFSLNIPALVAGALGAYSDLVNNSLVHRSAIVTYSNTVVGRYGYTKSYTDGLRTFIPMGGKGNVRKPFGSSGYNAYTGMGLALAAHGHTGTGALKNPSNGGNYLTQAKQITAFYTSVLDKIQAQEIHEPFDFAGTPSTKASIDRAKSLMIAENRGSSPSLITENSDVKDATKLLDHAQPSAYLYNLAWVGDTTFLAALDRRVVLSGEAKKLDGVSAMRACMNAKNPATVNAAAANRILSGFAGLLERGITHITEGK</sequence>
<gene>
    <name evidence="1" type="ORF">H9649_04230</name>
</gene>
<proteinExistence type="predicted"/>
<evidence type="ECO:0000313" key="1">
    <source>
        <dbReference type="EMBL" id="MBD7983778.1"/>
    </source>
</evidence>
<dbReference type="Proteomes" id="UP000626786">
    <property type="component" value="Unassembled WGS sequence"/>
</dbReference>
<name>A0ABR8U6X5_9BACL</name>
<evidence type="ECO:0000313" key="2">
    <source>
        <dbReference type="Proteomes" id="UP000626786"/>
    </source>
</evidence>
<dbReference type="EMBL" id="JACSQN010000003">
    <property type="protein sequence ID" value="MBD7983778.1"/>
    <property type="molecule type" value="Genomic_DNA"/>
</dbReference>
<dbReference type="RefSeq" id="WP_191693472.1">
    <property type="nucleotide sequence ID" value="NZ_JACSQN010000003.1"/>
</dbReference>
<accession>A0ABR8U6X5</accession>
<reference evidence="1 2" key="1">
    <citation type="submission" date="2020-08" db="EMBL/GenBank/DDBJ databases">
        <title>A Genomic Blueprint of the Chicken Gut Microbiome.</title>
        <authorList>
            <person name="Gilroy R."/>
            <person name="Ravi A."/>
            <person name="Getino M."/>
            <person name="Pursley I."/>
            <person name="Horton D.L."/>
            <person name="Alikhan N.-F."/>
            <person name="Baker D."/>
            <person name="Gharbi K."/>
            <person name="Hall N."/>
            <person name="Watson M."/>
            <person name="Adriaenssens E.M."/>
            <person name="Foster-Nyarko E."/>
            <person name="Jarju S."/>
            <person name="Secka A."/>
            <person name="Antonio M."/>
            <person name="Oren A."/>
            <person name="Chaudhuri R."/>
            <person name="La Ragione R.M."/>
            <person name="Hildebrand F."/>
            <person name="Pallen M.J."/>
        </authorList>
    </citation>
    <scope>NUCLEOTIDE SEQUENCE [LARGE SCALE GENOMIC DNA]</scope>
    <source>
        <strain evidence="1 2">Sa2YVA2</strain>
    </source>
</reference>
<keyword evidence="2" id="KW-1185">Reference proteome</keyword>
<comment type="caution">
    <text evidence="1">The sequence shown here is derived from an EMBL/GenBank/DDBJ whole genome shotgun (WGS) entry which is preliminary data.</text>
</comment>
<protein>
    <submittedName>
        <fullName evidence="1">Uncharacterized protein</fullName>
    </submittedName>
</protein>
<organism evidence="1 2">
    <name type="scientific">Sporosarcina quadrami</name>
    <dbReference type="NCBI Taxonomy" id="2762234"/>
    <lineage>
        <taxon>Bacteria</taxon>
        <taxon>Bacillati</taxon>
        <taxon>Bacillota</taxon>
        <taxon>Bacilli</taxon>
        <taxon>Bacillales</taxon>
        <taxon>Caryophanaceae</taxon>
        <taxon>Sporosarcina</taxon>
    </lineage>
</organism>